<evidence type="ECO:0000313" key="6">
    <source>
        <dbReference type="Proteomes" id="UP000005226"/>
    </source>
</evidence>
<dbReference type="InterPro" id="IPR016197">
    <property type="entry name" value="Chromo-like_dom_sf"/>
</dbReference>
<dbReference type="Proteomes" id="UP000005226">
    <property type="component" value="Chromosome 21"/>
</dbReference>
<dbReference type="Pfam" id="PF00385">
    <property type="entry name" value="Chromo"/>
    <property type="match status" value="1"/>
</dbReference>
<dbReference type="AlphaFoldDB" id="A0A674NLK8"/>
<dbReference type="Ensembl" id="ENSTRUT00000087062.1">
    <property type="protein sequence ID" value="ENSTRUP00000074176.1"/>
    <property type="gene ID" value="ENSTRUG00000030634.1"/>
</dbReference>
<name>A0A674NLK8_TAKRU</name>
<accession>A0A674NLK8</accession>
<reference evidence="5 6" key="1">
    <citation type="journal article" date="2011" name="Genome Biol. Evol.">
        <title>Integration of the genetic map and genome assembly of fugu facilitates insights into distinct features of genome evolution in teleosts and mammals.</title>
        <authorList>
            <person name="Kai W."/>
            <person name="Kikuchi K."/>
            <person name="Tohari S."/>
            <person name="Chew A.K."/>
            <person name="Tay A."/>
            <person name="Fujiwara A."/>
            <person name="Hosoya S."/>
            <person name="Suetake H."/>
            <person name="Naruse K."/>
            <person name="Brenner S."/>
            <person name="Suzuki Y."/>
            <person name="Venkatesh B."/>
        </authorList>
    </citation>
    <scope>NUCLEOTIDE SEQUENCE [LARGE SCALE GENOMIC DNA]</scope>
</reference>
<dbReference type="InterPro" id="IPR001584">
    <property type="entry name" value="Integrase_cat-core"/>
</dbReference>
<dbReference type="SUPFAM" id="SSF53098">
    <property type="entry name" value="Ribonuclease H-like"/>
    <property type="match status" value="1"/>
</dbReference>
<evidence type="ECO:0000259" key="4">
    <source>
        <dbReference type="PROSITE" id="PS50994"/>
    </source>
</evidence>
<organism evidence="5 6">
    <name type="scientific">Takifugu rubripes</name>
    <name type="common">Japanese pufferfish</name>
    <name type="synonym">Fugu rubripes</name>
    <dbReference type="NCBI Taxonomy" id="31033"/>
    <lineage>
        <taxon>Eukaryota</taxon>
        <taxon>Metazoa</taxon>
        <taxon>Chordata</taxon>
        <taxon>Craniata</taxon>
        <taxon>Vertebrata</taxon>
        <taxon>Euteleostomi</taxon>
        <taxon>Actinopterygii</taxon>
        <taxon>Neopterygii</taxon>
        <taxon>Teleostei</taxon>
        <taxon>Neoteleostei</taxon>
        <taxon>Acanthomorphata</taxon>
        <taxon>Eupercaria</taxon>
        <taxon>Tetraodontiformes</taxon>
        <taxon>Tetradontoidea</taxon>
        <taxon>Tetraodontidae</taxon>
        <taxon>Takifugu</taxon>
    </lineage>
</organism>
<dbReference type="Gene3D" id="3.30.420.10">
    <property type="entry name" value="Ribonuclease H-like superfamily/Ribonuclease H"/>
    <property type="match status" value="1"/>
</dbReference>
<dbReference type="InterPro" id="IPR023780">
    <property type="entry name" value="Chromo_domain"/>
</dbReference>
<dbReference type="PANTHER" id="PTHR46585:SF1">
    <property type="entry name" value="CHROMO DOMAIN-CONTAINING PROTEIN"/>
    <property type="match status" value="1"/>
</dbReference>
<evidence type="ECO:0000259" key="3">
    <source>
        <dbReference type="PROSITE" id="PS50013"/>
    </source>
</evidence>
<keyword evidence="2" id="KW-0732">Signal</keyword>
<dbReference type="GO" id="GO:0003676">
    <property type="term" value="F:nucleic acid binding"/>
    <property type="evidence" value="ECO:0007669"/>
    <property type="project" value="InterPro"/>
</dbReference>
<dbReference type="InterPro" id="IPR036397">
    <property type="entry name" value="RNaseH_sf"/>
</dbReference>
<dbReference type="InterPro" id="IPR012337">
    <property type="entry name" value="RNaseH-like_sf"/>
</dbReference>
<dbReference type="PROSITE" id="PS50994">
    <property type="entry name" value="INTEGRASE"/>
    <property type="match status" value="1"/>
</dbReference>
<dbReference type="Pfam" id="PF00665">
    <property type="entry name" value="rve"/>
    <property type="match status" value="1"/>
</dbReference>
<feature type="domain" description="Integrase catalytic" evidence="4">
    <location>
        <begin position="117"/>
        <end position="276"/>
    </location>
</feature>
<proteinExistence type="predicted"/>
<dbReference type="Ensembl" id="ENSTRUT00000091006.1">
    <property type="protein sequence ID" value="ENSTRUP00000070867.1"/>
    <property type="gene ID" value="ENSTRUG00000033405.1"/>
</dbReference>
<sequence>MLQMYLLMLLTKCIYSCYSQNVYAKDFLTANKKINTSQTSIPSHSVFNMSETRFMEKVYYDPAHPGSLGGVERLHKGVQEEMGKTVPRENVKTFLQGQDAYTLHKPARIHFPRNRVFAPRPLNQFQADLCDMQALSEHNDGYNYLLTVIDIFSKKAYVRALKRKSAAEVVKAFESIFESSQTPEKIQTDAGKEFFNKSFEALMRKHNIVHFSTASHLKASVIERFNRTLKGRMWRYFTANNTLRYTDVLQDLVKSYNHSYHSSIKMKPAEVTSENTFKVFQNLYGKSENRRKVETKMNFKKGDLVRISKLRGVFDKKYEQSFTNEVFTVSERIPRDPPVYKLKDYDGEPIQGSFYEPELQKVTMGEDRLFHVEKILKHRVVRGEKQVFVSWKNWPEKFNSWIKAADLKNV</sequence>
<comment type="subcellular location">
    <subcellularLocation>
        <location evidence="1">Nucleus</location>
    </subcellularLocation>
</comment>
<evidence type="ECO:0008006" key="7">
    <source>
        <dbReference type="Google" id="ProtNLM"/>
    </source>
</evidence>
<feature type="chain" id="PRO_5044628299" description="Integrase catalytic domain-containing protein" evidence="2">
    <location>
        <begin position="20"/>
        <end position="410"/>
    </location>
</feature>
<evidence type="ECO:0000256" key="2">
    <source>
        <dbReference type="SAM" id="SignalP"/>
    </source>
</evidence>
<dbReference type="PROSITE" id="PS50013">
    <property type="entry name" value="CHROMO_2"/>
    <property type="match status" value="1"/>
</dbReference>
<dbReference type="Gene3D" id="2.40.50.40">
    <property type="match status" value="1"/>
</dbReference>
<dbReference type="SUPFAM" id="SSF54160">
    <property type="entry name" value="Chromo domain-like"/>
    <property type="match status" value="1"/>
</dbReference>
<dbReference type="PANTHER" id="PTHR46585">
    <property type="entry name" value="INTEGRASE CORE DOMAIN CONTAINING PROTEIN"/>
    <property type="match status" value="1"/>
</dbReference>
<dbReference type="InterPro" id="IPR001589">
    <property type="entry name" value="Actinin_actin-bd_CS"/>
</dbReference>
<dbReference type="PROSITE" id="PS00019">
    <property type="entry name" value="ACTININ_1"/>
    <property type="match status" value="1"/>
</dbReference>
<evidence type="ECO:0000313" key="5">
    <source>
        <dbReference type="Ensembl" id="ENSTRUP00000074176.1"/>
    </source>
</evidence>
<dbReference type="CDD" id="cd00024">
    <property type="entry name" value="CD_CSD"/>
    <property type="match status" value="1"/>
</dbReference>
<dbReference type="Proteomes" id="UP000005226">
    <property type="component" value="Chromosome 8"/>
</dbReference>
<feature type="domain" description="Chromo" evidence="3">
    <location>
        <begin position="370"/>
        <end position="410"/>
    </location>
</feature>
<dbReference type="GO" id="GO:0015074">
    <property type="term" value="P:DNA integration"/>
    <property type="evidence" value="ECO:0007669"/>
    <property type="project" value="InterPro"/>
</dbReference>
<dbReference type="GO" id="GO:0005634">
    <property type="term" value="C:nucleus"/>
    <property type="evidence" value="ECO:0007669"/>
    <property type="project" value="UniProtKB-SubCell"/>
</dbReference>
<keyword evidence="6" id="KW-1185">Reference proteome</keyword>
<evidence type="ECO:0000256" key="1">
    <source>
        <dbReference type="ARBA" id="ARBA00004123"/>
    </source>
</evidence>
<dbReference type="GeneTree" id="ENSGT00940000174211"/>
<dbReference type="OMA" id="HKWINIL"/>
<dbReference type="InterPro" id="IPR000953">
    <property type="entry name" value="Chromo/chromo_shadow_dom"/>
</dbReference>
<reference evidence="5" key="2">
    <citation type="submission" date="2025-05" db="UniProtKB">
        <authorList>
            <consortium name="Ensembl"/>
        </authorList>
    </citation>
    <scope>IDENTIFICATION</scope>
</reference>
<protein>
    <recommendedName>
        <fullName evidence="7">Integrase catalytic domain-containing protein</fullName>
    </recommendedName>
</protein>
<feature type="signal peptide" evidence="2">
    <location>
        <begin position="1"/>
        <end position="19"/>
    </location>
</feature>